<gene>
    <name evidence="3" type="ORF">U5817_17110</name>
</gene>
<dbReference type="Pfam" id="PF02661">
    <property type="entry name" value="Fic"/>
    <property type="match status" value="1"/>
</dbReference>
<feature type="domain" description="Fido" evidence="2">
    <location>
        <begin position="127"/>
        <end position="284"/>
    </location>
</feature>
<name>A0ABZ1AGC0_AROEV</name>
<evidence type="ECO:0000313" key="3">
    <source>
        <dbReference type="EMBL" id="WRL44920.1"/>
    </source>
</evidence>
<dbReference type="PANTHER" id="PTHR13504:SF33">
    <property type="entry name" value="FIC FAMILY PROTEIN"/>
    <property type="match status" value="1"/>
</dbReference>
<dbReference type="Pfam" id="PF13776">
    <property type="entry name" value="DUF4172"/>
    <property type="match status" value="1"/>
</dbReference>
<dbReference type="InterPro" id="IPR036388">
    <property type="entry name" value="WH-like_DNA-bd_sf"/>
</dbReference>
<protein>
    <submittedName>
        <fullName evidence="3">Fic family protein</fullName>
    </submittedName>
</protein>
<dbReference type="RefSeq" id="WP_407278186.1">
    <property type="nucleotide sequence ID" value="NZ_CP141259.1"/>
</dbReference>
<evidence type="ECO:0000256" key="1">
    <source>
        <dbReference type="SAM" id="MobiDB-lite"/>
    </source>
</evidence>
<dbReference type="InterPro" id="IPR025230">
    <property type="entry name" value="DUF4172"/>
</dbReference>
<reference evidence="3 4" key="1">
    <citation type="submission" date="2023-12" db="EMBL/GenBank/DDBJ databases">
        <title>A. evansii MAY27, complete genome.</title>
        <authorList>
            <person name="Wang Y."/>
        </authorList>
    </citation>
    <scope>NUCLEOTIDE SEQUENCE [LARGE SCALE GENOMIC DNA]</scope>
    <source>
        <strain evidence="3 4">MAY27</strain>
    </source>
</reference>
<dbReference type="SUPFAM" id="SSF140931">
    <property type="entry name" value="Fic-like"/>
    <property type="match status" value="1"/>
</dbReference>
<evidence type="ECO:0000259" key="2">
    <source>
        <dbReference type="PROSITE" id="PS51459"/>
    </source>
</evidence>
<proteinExistence type="predicted"/>
<organism evidence="3 4">
    <name type="scientific">Aromatoleum evansii</name>
    <name type="common">Azoarcus evansii</name>
    <dbReference type="NCBI Taxonomy" id="59406"/>
    <lineage>
        <taxon>Bacteria</taxon>
        <taxon>Pseudomonadati</taxon>
        <taxon>Pseudomonadota</taxon>
        <taxon>Betaproteobacteria</taxon>
        <taxon>Rhodocyclales</taxon>
        <taxon>Rhodocyclaceae</taxon>
        <taxon>Aromatoleum</taxon>
    </lineage>
</organism>
<dbReference type="InterPro" id="IPR036597">
    <property type="entry name" value="Fido-like_dom_sf"/>
</dbReference>
<feature type="region of interest" description="Disordered" evidence="1">
    <location>
        <begin position="368"/>
        <end position="398"/>
    </location>
</feature>
<dbReference type="PROSITE" id="PS51459">
    <property type="entry name" value="FIDO"/>
    <property type="match status" value="1"/>
</dbReference>
<accession>A0ABZ1AGC0</accession>
<evidence type="ECO:0000313" key="4">
    <source>
        <dbReference type="Proteomes" id="UP001626593"/>
    </source>
</evidence>
<dbReference type="Gene3D" id="1.10.10.10">
    <property type="entry name" value="Winged helix-like DNA-binding domain superfamily/Winged helix DNA-binding domain"/>
    <property type="match status" value="1"/>
</dbReference>
<keyword evidence="4" id="KW-1185">Reference proteome</keyword>
<dbReference type="InterPro" id="IPR003812">
    <property type="entry name" value="Fido"/>
</dbReference>
<dbReference type="EMBL" id="CP141259">
    <property type="protein sequence ID" value="WRL44920.1"/>
    <property type="molecule type" value="Genomic_DNA"/>
</dbReference>
<dbReference type="Gene3D" id="1.10.3290.10">
    <property type="entry name" value="Fido-like domain"/>
    <property type="match status" value="1"/>
</dbReference>
<dbReference type="PANTHER" id="PTHR13504">
    <property type="entry name" value="FIDO DOMAIN-CONTAINING PROTEIN DDB_G0283145"/>
    <property type="match status" value="1"/>
</dbReference>
<sequence length="398" mass="43510">MNRAFNLRMNCGEKLYIWQAGDWPAWRYDLAALTGPLTEVSRAQGLLLGRLADVGMALRDQASLAALTEDVVKTSEIEGEVLNVESVRSSIARRLGVDIGAIAPVDRHVEGVVDMVLDATSHAPSPLTAERLFGWHAALFPTGYSGMNKLAVGQWRDDAAGPMQVLSGPVGRRKVHFQAPPADVLPVETARFLAWANADTGEPALIKAGLAHLWFVTLHPFDDGNGRIARAVGDLFLARADGSPQRFYSLSAQIQRERKDYYDVLERTQKGTLDVTGWLSWFLDTLGRAVTSAQITLDAVLVKARFWQRCAGTPLNERQVELLNRLLDGFEGKLTSSKWASIAKCSPDTALRDITQLLELGVLKKSPGGGRSTGYELAGQSRPAGPGQWLSQDLRRGR</sequence>
<dbReference type="InterPro" id="IPR040198">
    <property type="entry name" value="Fido_containing"/>
</dbReference>
<dbReference type="Proteomes" id="UP001626593">
    <property type="component" value="Chromosome"/>
</dbReference>